<sequence>MKWMFLERLLTVWLVIGVCTAAKAQHVMQMPTGTPASPSNDPHLTTPIANLGDGGIDAESALPAARIAFDNGVKLDNSFSQEEALRAFMLAEHLDPHCAMCYWGEASSLAPTINYTVPRQAAVRAVEALSHAESITDGLSPKAKGIIAGERQRYLLRDGNWVVDDEAEARATDALAERFPNDDALQVSAANAQMIAAENGMPGSASATDPHLARAQVRLETVLRRNSTYTPAIHLYLHLTEWQGRPAASLPYAQRLAALAPKSGHLLHMASHIDYHTGNYEAAAQANMAAVAADIEYVEKMQPPGGMNALPMHQHNLLFGLVASLISGDKDLALKFANEMQRSSPRESLAFAESYFAFGRFAPTADVLNLKAPTASLASAFYHFARGEALIRDNDSHGALQEAEIIENIKKTGSFEHTDPQVVSMLTVALHMLSGRAAMVRKDYATAVKEYSFASSFEAEHDGYRDPQIWPWPPRRSLAEALLLQGNPLGARKEIETTLQAVPDDPISGTVLGAIEEKMQDHPSSSIPEHAGKIWLGPTDSLKPAMI</sequence>
<accession>A0AAU7ZVW2</accession>
<dbReference type="KEGG" id="tpsc:RBB77_09825"/>
<dbReference type="EMBL" id="CP132942">
    <property type="protein sequence ID" value="XCB35171.1"/>
    <property type="molecule type" value="Genomic_DNA"/>
</dbReference>
<protein>
    <recommendedName>
        <fullName evidence="2">Tetratricopeptide repeat protein</fullName>
    </recommendedName>
</protein>
<evidence type="ECO:0000313" key="1">
    <source>
        <dbReference type="EMBL" id="XCB35171.1"/>
    </source>
</evidence>
<dbReference type="InterPro" id="IPR011990">
    <property type="entry name" value="TPR-like_helical_dom_sf"/>
</dbReference>
<dbReference type="Gene3D" id="1.25.40.10">
    <property type="entry name" value="Tetratricopeptide repeat domain"/>
    <property type="match status" value="2"/>
</dbReference>
<dbReference type="PANTHER" id="PTHR45588">
    <property type="entry name" value="TPR DOMAIN-CONTAINING PROTEIN"/>
    <property type="match status" value="1"/>
</dbReference>
<reference evidence="1" key="1">
    <citation type="submission" date="2023-08" db="EMBL/GenBank/DDBJ databases">
        <authorList>
            <person name="Messyasz A."/>
            <person name="Mannisto M.K."/>
            <person name="Kerkhof L.J."/>
            <person name="Haggblom M."/>
        </authorList>
    </citation>
    <scope>NUCLEOTIDE SEQUENCE</scope>
    <source>
        <strain evidence="1">X5P6</strain>
    </source>
</reference>
<dbReference type="PANTHER" id="PTHR45588:SF1">
    <property type="entry name" value="WW DOMAIN-CONTAINING PROTEIN"/>
    <property type="match status" value="1"/>
</dbReference>
<evidence type="ECO:0008006" key="2">
    <source>
        <dbReference type="Google" id="ProtNLM"/>
    </source>
</evidence>
<proteinExistence type="predicted"/>
<organism evidence="1">
    <name type="scientific">Tunturiibacter psychrotolerans</name>
    <dbReference type="NCBI Taxonomy" id="3069686"/>
    <lineage>
        <taxon>Bacteria</taxon>
        <taxon>Pseudomonadati</taxon>
        <taxon>Acidobacteriota</taxon>
        <taxon>Terriglobia</taxon>
        <taxon>Terriglobales</taxon>
        <taxon>Acidobacteriaceae</taxon>
        <taxon>Tunturiibacter</taxon>
    </lineage>
</organism>
<dbReference type="SUPFAM" id="SSF48452">
    <property type="entry name" value="TPR-like"/>
    <property type="match status" value="1"/>
</dbReference>
<dbReference type="RefSeq" id="WP_353066965.1">
    <property type="nucleotide sequence ID" value="NZ_CP132942.1"/>
</dbReference>
<name>A0AAU7ZVW2_9BACT</name>
<gene>
    <name evidence="1" type="ORF">RBB77_09825</name>
</gene>
<dbReference type="AlphaFoldDB" id="A0AAU7ZVW2"/>
<reference evidence="1" key="2">
    <citation type="journal article" date="2024" name="Environ. Microbiol.">
        <title>Genome analysis and description of Tunturibacter gen. nov. expands the diversity of Terriglobia in tundra soils.</title>
        <authorList>
            <person name="Messyasz A."/>
            <person name="Mannisto M.K."/>
            <person name="Kerkhof L.J."/>
            <person name="Haggblom M.M."/>
        </authorList>
    </citation>
    <scope>NUCLEOTIDE SEQUENCE</scope>
    <source>
        <strain evidence="1">X5P6</strain>
    </source>
</reference>